<accession>A0A2N6VMQ7</accession>
<dbReference type="RefSeq" id="WP_102238465.1">
    <property type="nucleotide sequence ID" value="NZ_PNHK01000002.1"/>
</dbReference>
<name>A0A2N6VMQ7_9MICO</name>
<dbReference type="InterPro" id="IPR024412">
    <property type="entry name" value="Lsr2_dim_dom"/>
</dbReference>
<dbReference type="EMBL" id="PNHK01000002">
    <property type="protein sequence ID" value="PMD05430.1"/>
    <property type="molecule type" value="Genomic_DNA"/>
</dbReference>
<dbReference type="AlphaFoldDB" id="A0A2N6VMQ7"/>
<dbReference type="InterPro" id="IPR055370">
    <property type="entry name" value="Lsr2_DNA-bd"/>
</dbReference>
<keyword evidence="1" id="KW-0238">DNA-binding</keyword>
<dbReference type="Pfam" id="PF23359">
    <property type="entry name" value="Lsr2_DNA-bd"/>
    <property type="match status" value="1"/>
</dbReference>
<dbReference type="Gene3D" id="4.10.320.10">
    <property type="entry name" value="E3-binding domain"/>
    <property type="match status" value="1"/>
</dbReference>
<dbReference type="InterPro" id="IPR042261">
    <property type="entry name" value="Lsr2-like_dimerization"/>
</dbReference>
<dbReference type="InterPro" id="IPR036625">
    <property type="entry name" value="E3-bd_dom_sf"/>
</dbReference>
<proteinExistence type="predicted"/>
<dbReference type="Proteomes" id="UP000235598">
    <property type="component" value="Unassembled WGS sequence"/>
</dbReference>
<evidence type="ECO:0000313" key="5">
    <source>
        <dbReference type="Proteomes" id="UP000235598"/>
    </source>
</evidence>
<evidence type="ECO:0000259" key="2">
    <source>
        <dbReference type="Pfam" id="PF11774"/>
    </source>
</evidence>
<sequence>MARTMKVVLTDDIDGTPADETIKFSIDGTDYEIELNSDNAAKFREVLEPYISKARRVSGSRTSKKKATSSRFDPMAVRDWARDNGFEVSERGRLSSEVIEAYEKSLTN</sequence>
<feature type="domain" description="Lsr2 dimerization" evidence="2">
    <location>
        <begin position="1"/>
        <end position="57"/>
    </location>
</feature>
<dbReference type="Pfam" id="PF11774">
    <property type="entry name" value="Lsr2"/>
    <property type="match status" value="1"/>
</dbReference>
<reference evidence="4 5" key="1">
    <citation type="submission" date="2017-09" db="EMBL/GenBank/DDBJ databases">
        <title>Bacterial strain isolated from the female urinary microbiota.</title>
        <authorList>
            <person name="Thomas-White K."/>
            <person name="Kumar N."/>
            <person name="Forster S."/>
            <person name="Putonti C."/>
            <person name="Lawley T."/>
            <person name="Wolfe A.J."/>
        </authorList>
    </citation>
    <scope>NUCLEOTIDE SEQUENCE [LARGE SCALE GENOMIC DNA]</scope>
    <source>
        <strain evidence="4 5">UMB1301</strain>
    </source>
</reference>
<feature type="domain" description="Lsr2 DNA-binding" evidence="3">
    <location>
        <begin position="70"/>
        <end position="104"/>
    </location>
</feature>
<comment type="caution">
    <text evidence="4">The sequence shown here is derived from an EMBL/GenBank/DDBJ whole genome shotgun (WGS) entry which is preliminary data.</text>
</comment>
<dbReference type="GO" id="GO:0016746">
    <property type="term" value="F:acyltransferase activity"/>
    <property type="evidence" value="ECO:0007669"/>
    <property type="project" value="InterPro"/>
</dbReference>
<dbReference type="Gene3D" id="3.30.60.230">
    <property type="entry name" value="Lsr2, dimerization domain"/>
    <property type="match status" value="1"/>
</dbReference>
<evidence type="ECO:0008006" key="6">
    <source>
        <dbReference type="Google" id="ProtNLM"/>
    </source>
</evidence>
<evidence type="ECO:0000259" key="3">
    <source>
        <dbReference type="Pfam" id="PF23359"/>
    </source>
</evidence>
<dbReference type="GO" id="GO:0003677">
    <property type="term" value="F:DNA binding"/>
    <property type="evidence" value="ECO:0007669"/>
    <property type="project" value="UniProtKB-KW"/>
</dbReference>
<gene>
    <name evidence="4" type="ORF">CJ199_05275</name>
</gene>
<evidence type="ECO:0000313" key="4">
    <source>
        <dbReference type="EMBL" id="PMD05430.1"/>
    </source>
</evidence>
<evidence type="ECO:0000256" key="1">
    <source>
        <dbReference type="ARBA" id="ARBA00023125"/>
    </source>
</evidence>
<organism evidence="4 5">
    <name type="scientific">Brevibacterium paucivorans</name>
    <dbReference type="NCBI Taxonomy" id="170994"/>
    <lineage>
        <taxon>Bacteria</taxon>
        <taxon>Bacillati</taxon>
        <taxon>Actinomycetota</taxon>
        <taxon>Actinomycetes</taxon>
        <taxon>Micrococcales</taxon>
        <taxon>Brevibacteriaceae</taxon>
        <taxon>Brevibacterium</taxon>
    </lineage>
</organism>
<protein>
    <recommendedName>
        <fullName evidence="6">Lsr2 family protein</fullName>
    </recommendedName>
</protein>
<dbReference type="OrthoDB" id="4113332at2"/>